<dbReference type="AlphaFoldDB" id="X1UIT3"/>
<organism evidence="1">
    <name type="scientific">marine sediment metagenome</name>
    <dbReference type="NCBI Taxonomy" id="412755"/>
    <lineage>
        <taxon>unclassified sequences</taxon>
        <taxon>metagenomes</taxon>
        <taxon>ecological metagenomes</taxon>
    </lineage>
</organism>
<protein>
    <submittedName>
        <fullName evidence="1">Uncharacterized protein</fullName>
    </submittedName>
</protein>
<dbReference type="EMBL" id="BARW01040355">
    <property type="protein sequence ID" value="GAJ17434.1"/>
    <property type="molecule type" value="Genomic_DNA"/>
</dbReference>
<evidence type="ECO:0000313" key="1">
    <source>
        <dbReference type="EMBL" id="GAJ17434.1"/>
    </source>
</evidence>
<gene>
    <name evidence="1" type="ORF">S12H4_61018</name>
</gene>
<name>X1UIT3_9ZZZZ</name>
<accession>X1UIT3</accession>
<proteinExistence type="predicted"/>
<comment type="caution">
    <text evidence="1">The sequence shown here is derived from an EMBL/GenBank/DDBJ whole genome shotgun (WGS) entry which is preliminary data.</text>
</comment>
<sequence>SGSYSIRLELPTPIENLDEARVKFGYDDTLNSLTGISFYARLEVSFPSGEGFYTPYITMSMDRDGDTVADAWLVSGPLYYSFAIFLKRYSAWVSTNRRRHHQ</sequence>
<reference evidence="1" key="1">
    <citation type="journal article" date="2014" name="Front. Microbiol.">
        <title>High frequency of phylogenetically diverse reductive dehalogenase-homologous genes in deep subseafloor sedimentary metagenomes.</title>
        <authorList>
            <person name="Kawai M."/>
            <person name="Futagami T."/>
            <person name="Toyoda A."/>
            <person name="Takaki Y."/>
            <person name="Nishi S."/>
            <person name="Hori S."/>
            <person name="Arai W."/>
            <person name="Tsubouchi T."/>
            <person name="Morono Y."/>
            <person name="Uchiyama I."/>
            <person name="Ito T."/>
            <person name="Fujiyama A."/>
            <person name="Inagaki F."/>
            <person name="Takami H."/>
        </authorList>
    </citation>
    <scope>NUCLEOTIDE SEQUENCE</scope>
    <source>
        <strain evidence="1">Expedition CK06-06</strain>
    </source>
</reference>
<feature type="non-terminal residue" evidence="1">
    <location>
        <position position="1"/>
    </location>
</feature>